<dbReference type="Proteomes" id="UP000220133">
    <property type="component" value="Chromosome"/>
</dbReference>
<name>A0A291QWQ5_9BACT</name>
<dbReference type="OrthoDB" id="674567at2"/>
<dbReference type="AlphaFoldDB" id="A0A291QWQ5"/>
<protein>
    <submittedName>
        <fullName evidence="1">Uncharacterized protein</fullName>
    </submittedName>
</protein>
<accession>A0A291QWQ5</accession>
<dbReference type="KEGG" id="cbae:COR50_15025"/>
<gene>
    <name evidence="1" type="ORF">COR50_15025</name>
</gene>
<dbReference type="EMBL" id="CP023777">
    <property type="protein sequence ID" value="ATL48367.1"/>
    <property type="molecule type" value="Genomic_DNA"/>
</dbReference>
<reference evidence="1 2" key="1">
    <citation type="submission" date="2017-10" db="EMBL/GenBank/DDBJ databases">
        <title>Paenichitinophaga pekingensis gen. nov., sp. nov., isolated from activated sludge.</title>
        <authorList>
            <person name="Jin D."/>
            <person name="Kong X."/>
            <person name="Deng Y."/>
            <person name="Bai Z."/>
        </authorList>
    </citation>
    <scope>NUCLEOTIDE SEQUENCE [LARGE SCALE GENOMIC DNA]</scope>
    <source>
        <strain evidence="1 2">13</strain>
    </source>
</reference>
<sequence>MDYEYYLEKFRKSADQLNKEMLKEKHLDIYVGVTLNSVVLKLYKKEWTNDKIDPINAKTRIFFAIWVNDETIKRNKVFYNIHALKLRELKGYSITSRDFANSFREDFMKFKQDWENVSVKFGPLTLMEGWEQLEHENLEKLIVKLANNFSSIAHLIDHTIEKFDRAKITKSSPPSRIPF</sequence>
<proteinExistence type="predicted"/>
<evidence type="ECO:0000313" key="1">
    <source>
        <dbReference type="EMBL" id="ATL48367.1"/>
    </source>
</evidence>
<dbReference type="RefSeq" id="WP_098194741.1">
    <property type="nucleotide sequence ID" value="NZ_CP023777.1"/>
</dbReference>
<organism evidence="1 2">
    <name type="scientific">Chitinophaga caeni</name>
    <dbReference type="NCBI Taxonomy" id="2029983"/>
    <lineage>
        <taxon>Bacteria</taxon>
        <taxon>Pseudomonadati</taxon>
        <taxon>Bacteroidota</taxon>
        <taxon>Chitinophagia</taxon>
        <taxon>Chitinophagales</taxon>
        <taxon>Chitinophagaceae</taxon>
        <taxon>Chitinophaga</taxon>
    </lineage>
</organism>
<evidence type="ECO:0000313" key="2">
    <source>
        <dbReference type="Proteomes" id="UP000220133"/>
    </source>
</evidence>
<keyword evidence="2" id="KW-1185">Reference proteome</keyword>